<feature type="signal peptide" evidence="1">
    <location>
        <begin position="1"/>
        <end position="24"/>
    </location>
</feature>
<protein>
    <recommendedName>
        <fullName evidence="4">Lipoprotein</fullName>
    </recommendedName>
</protein>
<dbReference type="STRING" id="679936.Sulac_2701"/>
<dbReference type="AlphaFoldDB" id="G8TXV7"/>
<dbReference type="InterPro" id="IPR005297">
    <property type="entry name" value="Lipoprotein_repeat"/>
</dbReference>
<dbReference type="PROSITE" id="PS51257">
    <property type="entry name" value="PROKAR_LIPOPROTEIN"/>
    <property type="match status" value="1"/>
</dbReference>
<evidence type="ECO:0000313" key="3">
    <source>
        <dbReference type="Proteomes" id="UP000005439"/>
    </source>
</evidence>
<reference evidence="3" key="1">
    <citation type="submission" date="2011-12" db="EMBL/GenBank/DDBJ databases">
        <title>The complete genome of chromosome of Sulfobacillus acidophilus DSM 10332.</title>
        <authorList>
            <person name="Lucas S."/>
            <person name="Han J."/>
            <person name="Lapidus A."/>
            <person name="Bruce D."/>
            <person name="Goodwin L."/>
            <person name="Pitluck S."/>
            <person name="Peters L."/>
            <person name="Kyrpides N."/>
            <person name="Mavromatis K."/>
            <person name="Ivanova N."/>
            <person name="Mikhailova N."/>
            <person name="Chertkov O."/>
            <person name="Saunders E."/>
            <person name="Detter J.C."/>
            <person name="Tapia R."/>
            <person name="Han C."/>
            <person name="Land M."/>
            <person name="Hauser L."/>
            <person name="Markowitz V."/>
            <person name="Cheng J.-F."/>
            <person name="Hugenholtz P."/>
            <person name="Woyke T."/>
            <person name="Wu D."/>
            <person name="Pukall R."/>
            <person name="Gehrich-Schroeter G."/>
            <person name="Schneider S."/>
            <person name="Klenk H.-P."/>
            <person name="Eisen J.A."/>
        </authorList>
    </citation>
    <scope>NUCLEOTIDE SEQUENCE [LARGE SCALE GENOMIC DNA]</scope>
    <source>
        <strain evidence="3">ATCC 700253 / DSM 10332 / NAL</strain>
    </source>
</reference>
<dbReference type="EMBL" id="CP003179">
    <property type="protein sequence ID" value="AEW06163.1"/>
    <property type="molecule type" value="Genomic_DNA"/>
</dbReference>
<dbReference type="Pfam" id="PF03640">
    <property type="entry name" value="Lipoprotein_15"/>
    <property type="match status" value="2"/>
</dbReference>
<name>G8TXV7_SULAD</name>
<accession>G8TXV7</accession>
<feature type="chain" id="PRO_5003518199" description="Lipoprotein" evidence="1">
    <location>
        <begin position="25"/>
        <end position="156"/>
    </location>
</feature>
<dbReference type="HOGENOM" id="CLU_053665_0_2_9"/>
<keyword evidence="3" id="KW-1185">Reference proteome</keyword>
<dbReference type="Proteomes" id="UP000005439">
    <property type="component" value="Chromosome"/>
</dbReference>
<organism evidence="2 3">
    <name type="scientific">Sulfobacillus acidophilus (strain ATCC 700253 / DSM 10332 / NAL)</name>
    <dbReference type="NCBI Taxonomy" id="679936"/>
    <lineage>
        <taxon>Bacteria</taxon>
        <taxon>Bacillati</taxon>
        <taxon>Bacillota</taxon>
        <taxon>Clostridia</taxon>
        <taxon>Eubacteriales</taxon>
        <taxon>Clostridiales Family XVII. Incertae Sedis</taxon>
        <taxon>Sulfobacillus</taxon>
    </lineage>
</organism>
<evidence type="ECO:0000256" key="1">
    <source>
        <dbReference type="SAM" id="SignalP"/>
    </source>
</evidence>
<reference evidence="2 3" key="2">
    <citation type="journal article" date="2012" name="Stand. Genomic Sci.">
        <title>Complete genome sequence of the moderately thermophilic mineral-sulfide-oxidizing firmicute Sulfobacillus acidophilus type strain (NAL(T)).</title>
        <authorList>
            <person name="Anderson I."/>
            <person name="Chertkov O."/>
            <person name="Chen A."/>
            <person name="Saunders E."/>
            <person name="Lapidus A."/>
            <person name="Nolan M."/>
            <person name="Lucas S."/>
            <person name="Hammon N."/>
            <person name="Deshpande S."/>
            <person name="Cheng J.F."/>
            <person name="Han C."/>
            <person name="Tapia R."/>
            <person name="Goodwin L.A."/>
            <person name="Pitluck S."/>
            <person name="Liolios K."/>
            <person name="Pagani I."/>
            <person name="Ivanova N."/>
            <person name="Mikhailova N."/>
            <person name="Pati A."/>
            <person name="Palaniappan K."/>
            <person name="Land M."/>
            <person name="Pan C."/>
            <person name="Rohde M."/>
            <person name="Pukall R."/>
            <person name="Goker M."/>
            <person name="Detter J.C."/>
            <person name="Woyke T."/>
            <person name="Bristow J."/>
            <person name="Eisen J.A."/>
            <person name="Markowitz V."/>
            <person name="Hugenholtz P."/>
            <person name="Kyrpides N.C."/>
            <person name="Klenk H.P."/>
            <person name="Mavromatis K."/>
        </authorList>
    </citation>
    <scope>NUCLEOTIDE SEQUENCE [LARGE SCALE GENOMIC DNA]</scope>
    <source>
        <strain evidence="3">ATCC 700253 / DSM 10332 / NAL</strain>
    </source>
</reference>
<keyword evidence="1" id="KW-0732">Signal</keyword>
<dbReference type="GO" id="GO:0043448">
    <property type="term" value="P:alkane catabolic process"/>
    <property type="evidence" value="ECO:0007669"/>
    <property type="project" value="TreeGrafter"/>
</dbReference>
<evidence type="ECO:0008006" key="4">
    <source>
        <dbReference type="Google" id="ProtNLM"/>
    </source>
</evidence>
<gene>
    <name evidence="2" type="ordered locus">Sulac_2701</name>
</gene>
<dbReference type="PATRIC" id="fig|679936.5.peg.2795"/>
<evidence type="ECO:0000313" key="2">
    <source>
        <dbReference type="EMBL" id="AEW06163.1"/>
    </source>
</evidence>
<dbReference type="PANTHER" id="PTHR39335:SF1">
    <property type="entry name" value="BLL4220 PROTEIN"/>
    <property type="match status" value="1"/>
</dbReference>
<proteinExistence type="predicted"/>
<dbReference type="PANTHER" id="PTHR39335">
    <property type="entry name" value="BLL4220 PROTEIN"/>
    <property type="match status" value="1"/>
</dbReference>
<sequence>MPIPKWTVSMLFLAVVTMTGCGSATPRATASSAAKSEPLVEVATVTVSGKPETILVNRAGDTLYYFVSDQPDRQACTGACQALWLPLKASAAPAAVAGVPGHFSLFRGQVEYNGHLLYTYRGDFGPHELHGQGVQGLWFVATPSLPPLAGSSGSGW</sequence>
<dbReference type="KEGG" id="sap:Sulac_2701"/>